<evidence type="ECO:0000256" key="13">
    <source>
        <dbReference type="PROSITE-ProRule" id="PRU00059"/>
    </source>
</evidence>
<evidence type="ECO:0000256" key="10">
    <source>
        <dbReference type="ARBA" id="ARBA00023157"/>
    </source>
</evidence>
<keyword evidence="8 14" id="KW-0862">Zinc</keyword>
<dbReference type="SMART" id="SM00235">
    <property type="entry name" value="ZnMc"/>
    <property type="match status" value="1"/>
</dbReference>
<dbReference type="PROSITE" id="PS01186">
    <property type="entry name" value="EGF_2"/>
    <property type="match status" value="1"/>
</dbReference>
<dbReference type="InterPro" id="IPR000742">
    <property type="entry name" value="EGF"/>
</dbReference>
<organism evidence="18 19">
    <name type="scientific">Necator americanus</name>
    <name type="common">Human hookworm</name>
    <dbReference type="NCBI Taxonomy" id="51031"/>
    <lineage>
        <taxon>Eukaryota</taxon>
        <taxon>Metazoa</taxon>
        <taxon>Ecdysozoa</taxon>
        <taxon>Nematoda</taxon>
        <taxon>Chromadorea</taxon>
        <taxon>Rhabditida</taxon>
        <taxon>Rhabditina</taxon>
        <taxon>Rhabditomorpha</taxon>
        <taxon>Strongyloidea</taxon>
        <taxon>Ancylostomatidae</taxon>
        <taxon>Bunostominae</taxon>
        <taxon>Necator</taxon>
    </lineage>
</organism>
<keyword evidence="4 14" id="KW-0645">Protease</keyword>
<keyword evidence="10" id="KW-1015">Disulfide bond</keyword>
<keyword evidence="7 14" id="KW-0378">Hydrolase</keyword>
<feature type="binding site" evidence="14">
    <location>
        <position position="157"/>
    </location>
    <ligand>
        <name>Zn(2+)</name>
        <dbReference type="ChEBI" id="CHEBI:29105"/>
        <note>catalytic</note>
    </ligand>
</feature>
<evidence type="ECO:0000256" key="1">
    <source>
        <dbReference type="ARBA" id="ARBA00004613"/>
    </source>
</evidence>
<feature type="binding site" evidence="14">
    <location>
        <position position="151"/>
    </location>
    <ligand>
        <name>Zn(2+)</name>
        <dbReference type="ChEBI" id="CHEBI:29105"/>
        <note>catalytic</note>
    </ligand>
</feature>
<dbReference type="InterPro" id="IPR035914">
    <property type="entry name" value="Sperma_CUB_dom_sf"/>
</dbReference>
<evidence type="ECO:0000256" key="2">
    <source>
        <dbReference type="ARBA" id="ARBA00022525"/>
    </source>
</evidence>
<comment type="caution">
    <text evidence="13">Lacks conserved residue(s) required for the propagation of feature annotation.</text>
</comment>
<dbReference type="PROSITE" id="PS51864">
    <property type="entry name" value="ASTACIN"/>
    <property type="match status" value="1"/>
</dbReference>
<sequence length="448" mass="51432">MFFILFLAACINGALSENPTHGASASSLEHILFANNDYETGNPRMGLNELKTVEPKKQRGSSTTLWLEGVNFYFDSRFTNKMRYRFWMAVKAWEKDTCIKFSRSRYAKDRIHVLETKQGCSSSVGRKGGVQTITIDRKCAHFGGFAHEIGHALGFQHTHRRNDRDSYIAINWENVMEQFKDRYQDMSTSADKDTYIKQYKGQFEKLPANESLDIGSPYDYGSIMHYPSPSKNPTMIPTDIRYQRTMGSPFISFFDLYTINELYNCTEKCRSEASAKCAVGGFPHPRNCSKCICPSGYGGDLCEDKPGKCGSILDASKDWQEFHHVQKGKEELENGYHMCTYWIKAPSEKVIEISVNQIDATSSEGCVKAGVEIKANQDQRYTGYRFCDGEDRGTNLRSHTNLVPIIYYDSEYSFIVTSLKYRYVDAEQKSVWDRFKQWVKNIFRRGKH</sequence>
<proteinExistence type="predicted"/>
<dbReference type="InterPro" id="IPR000859">
    <property type="entry name" value="CUB_dom"/>
</dbReference>
<dbReference type="PIRSF" id="PIRSF036365">
    <property type="entry name" value="Astacin_nematoda"/>
    <property type="match status" value="1"/>
</dbReference>
<evidence type="ECO:0000259" key="17">
    <source>
        <dbReference type="PROSITE" id="PS51864"/>
    </source>
</evidence>
<name>A0ABR1BPF4_NECAM</name>
<dbReference type="PANTHER" id="PTHR10127:SF780">
    <property type="entry name" value="METALLOENDOPEPTIDASE"/>
    <property type="match status" value="1"/>
</dbReference>
<evidence type="ECO:0000256" key="9">
    <source>
        <dbReference type="ARBA" id="ARBA00023049"/>
    </source>
</evidence>
<evidence type="ECO:0000256" key="4">
    <source>
        <dbReference type="ARBA" id="ARBA00022670"/>
    </source>
</evidence>
<evidence type="ECO:0000256" key="15">
    <source>
        <dbReference type="RuleBase" id="RU361183"/>
    </source>
</evidence>
<dbReference type="PANTHER" id="PTHR10127">
    <property type="entry name" value="DISCOIDIN, CUB, EGF, LAMININ , AND ZINC METALLOPROTEASE DOMAIN CONTAINING"/>
    <property type="match status" value="1"/>
</dbReference>
<accession>A0ABR1BPF4</accession>
<dbReference type="Pfam" id="PF00431">
    <property type="entry name" value="CUB"/>
    <property type="match status" value="1"/>
</dbReference>
<keyword evidence="2 12" id="KW-0964">Secreted</keyword>
<dbReference type="Pfam" id="PF01400">
    <property type="entry name" value="Astacin"/>
    <property type="match status" value="2"/>
</dbReference>
<evidence type="ECO:0000256" key="8">
    <source>
        <dbReference type="ARBA" id="ARBA00022833"/>
    </source>
</evidence>
<dbReference type="Proteomes" id="UP001303046">
    <property type="component" value="Unassembled WGS sequence"/>
</dbReference>
<evidence type="ECO:0000256" key="7">
    <source>
        <dbReference type="ARBA" id="ARBA00022801"/>
    </source>
</evidence>
<dbReference type="SUPFAM" id="SSF55486">
    <property type="entry name" value="Metalloproteases ('zincins'), catalytic domain"/>
    <property type="match status" value="1"/>
</dbReference>
<evidence type="ECO:0000313" key="18">
    <source>
        <dbReference type="EMBL" id="KAK6728287.1"/>
    </source>
</evidence>
<feature type="binding site" evidence="14">
    <location>
        <position position="147"/>
    </location>
    <ligand>
        <name>Zn(2+)</name>
        <dbReference type="ChEBI" id="CHEBI:29105"/>
        <note>catalytic</note>
    </ligand>
</feature>
<feature type="signal peptide" evidence="12 15">
    <location>
        <begin position="1"/>
        <end position="16"/>
    </location>
</feature>
<gene>
    <name evidence="18" type="primary">Necator_chrI.g1872</name>
    <name evidence="18" type="ORF">RB195_005746</name>
</gene>
<dbReference type="InterPro" id="IPR006026">
    <property type="entry name" value="Peptidase_Metallo"/>
</dbReference>
<evidence type="ECO:0000256" key="3">
    <source>
        <dbReference type="ARBA" id="ARBA00022536"/>
    </source>
</evidence>
<evidence type="ECO:0000256" key="5">
    <source>
        <dbReference type="ARBA" id="ARBA00022723"/>
    </source>
</evidence>
<comment type="cofactor">
    <cofactor evidence="14 15">
        <name>Zn(2+)</name>
        <dbReference type="ChEBI" id="CHEBI:29105"/>
    </cofactor>
    <text evidence="14 15">Binds 1 zinc ion per subunit.</text>
</comment>
<dbReference type="InterPro" id="IPR001506">
    <property type="entry name" value="Peptidase_M12A"/>
</dbReference>
<evidence type="ECO:0000259" key="16">
    <source>
        <dbReference type="PROSITE" id="PS01180"/>
    </source>
</evidence>
<dbReference type="InterPro" id="IPR024079">
    <property type="entry name" value="MetalloPept_cat_dom_sf"/>
</dbReference>
<keyword evidence="9 14" id="KW-0482">Metalloprotease</keyword>
<dbReference type="InterPro" id="IPR017050">
    <property type="entry name" value="Metallopeptidase_nem"/>
</dbReference>
<evidence type="ECO:0000256" key="6">
    <source>
        <dbReference type="ARBA" id="ARBA00022729"/>
    </source>
</evidence>
<comment type="caution">
    <text evidence="18">The sequence shown here is derived from an EMBL/GenBank/DDBJ whole genome shotgun (WGS) entry which is preliminary data.</text>
</comment>
<comment type="subcellular location">
    <subcellularLocation>
        <location evidence="1 12">Secreted</location>
    </subcellularLocation>
</comment>
<dbReference type="PRINTS" id="PR00480">
    <property type="entry name" value="ASTACIN"/>
</dbReference>
<keyword evidence="5 14" id="KW-0479">Metal-binding</keyword>
<dbReference type="PROSITE" id="PS00022">
    <property type="entry name" value="EGF_1"/>
    <property type="match status" value="1"/>
</dbReference>
<keyword evidence="3" id="KW-0245">EGF-like domain</keyword>
<keyword evidence="11" id="KW-0325">Glycoprotein</keyword>
<evidence type="ECO:0000256" key="11">
    <source>
        <dbReference type="ARBA" id="ARBA00023180"/>
    </source>
</evidence>
<keyword evidence="6 12" id="KW-0732">Signal</keyword>
<feature type="domain" description="CUB" evidence="16">
    <location>
        <begin position="309"/>
        <end position="426"/>
    </location>
</feature>
<protein>
    <recommendedName>
        <fullName evidence="12">Zinc metalloproteinase</fullName>
    </recommendedName>
</protein>
<feature type="domain" description="Peptidase M12A" evidence="17">
    <location>
        <begin position="56"/>
        <end position="266"/>
    </location>
</feature>
<dbReference type="EMBL" id="JAVFWL010000001">
    <property type="protein sequence ID" value="KAK6728287.1"/>
    <property type="molecule type" value="Genomic_DNA"/>
</dbReference>
<dbReference type="InterPro" id="IPR034035">
    <property type="entry name" value="Astacin-like_dom"/>
</dbReference>
<dbReference type="PROSITE" id="PS01180">
    <property type="entry name" value="CUB"/>
    <property type="match status" value="1"/>
</dbReference>
<evidence type="ECO:0000313" key="19">
    <source>
        <dbReference type="Proteomes" id="UP001303046"/>
    </source>
</evidence>
<dbReference type="CDD" id="cd04280">
    <property type="entry name" value="ZnMc_astacin_like"/>
    <property type="match status" value="1"/>
</dbReference>
<dbReference type="Gene3D" id="3.40.390.10">
    <property type="entry name" value="Collagenase (Catalytic Domain)"/>
    <property type="match status" value="1"/>
</dbReference>
<feature type="chain" id="PRO_5045013225" description="Zinc metalloproteinase" evidence="12 15">
    <location>
        <begin position="17"/>
        <end position="448"/>
    </location>
</feature>
<feature type="active site" evidence="14">
    <location>
        <position position="148"/>
    </location>
</feature>
<keyword evidence="19" id="KW-1185">Reference proteome</keyword>
<evidence type="ECO:0000256" key="14">
    <source>
        <dbReference type="PROSITE-ProRule" id="PRU01211"/>
    </source>
</evidence>
<evidence type="ECO:0000256" key="12">
    <source>
        <dbReference type="PIRNR" id="PIRNR036365"/>
    </source>
</evidence>
<reference evidence="18 19" key="1">
    <citation type="submission" date="2023-08" db="EMBL/GenBank/DDBJ databases">
        <title>A Necator americanus chromosomal reference genome.</title>
        <authorList>
            <person name="Ilik V."/>
            <person name="Petrzelkova K.J."/>
            <person name="Pardy F."/>
            <person name="Fuh T."/>
            <person name="Niatou-Singa F.S."/>
            <person name="Gouil Q."/>
            <person name="Baker L."/>
            <person name="Ritchie M.E."/>
            <person name="Jex A.R."/>
            <person name="Gazzola D."/>
            <person name="Li H."/>
            <person name="Toshio Fujiwara R."/>
            <person name="Zhan B."/>
            <person name="Aroian R.V."/>
            <person name="Pafco B."/>
            <person name="Schwarz E.M."/>
        </authorList>
    </citation>
    <scope>NUCLEOTIDE SEQUENCE [LARGE SCALE GENOMIC DNA]</scope>
    <source>
        <strain evidence="18 19">Aroian</strain>
        <tissue evidence="18">Whole animal</tissue>
    </source>
</reference>
<dbReference type="Gene3D" id="2.60.120.290">
    <property type="entry name" value="Spermadhesin, CUB domain"/>
    <property type="match status" value="1"/>
</dbReference>
<dbReference type="SUPFAM" id="SSF49854">
    <property type="entry name" value="Spermadhesin, CUB domain"/>
    <property type="match status" value="1"/>
</dbReference>